<dbReference type="Pfam" id="PF05036">
    <property type="entry name" value="SPOR"/>
    <property type="match status" value="1"/>
</dbReference>
<sequence>MKKTTFGFLSFLFFLLIGTSGMAQENTEINDVLRKKAAYNKEHPEANGFKIQLYNGNETQAYRVRSEYQIEFNKKAELIYEAPEWKVRVGNYLTRLEADRALLEIKKEFSGAIVLETEIKM</sequence>
<dbReference type="InterPro" id="IPR007730">
    <property type="entry name" value="SPOR-like_dom"/>
</dbReference>
<feature type="domain" description="SPOR" evidence="2">
    <location>
        <begin position="47"/>
        <end position="114"/>
    </location>
</feature>
<comment type="caution">
    <text evidence="3">The sequence shown here is derived from an EMBL/GenBank/DDBJ whole genome shotgun (WGS) entry which is preliminary data.</text>
</comment>
<evidence type="ECO:0000313" key="3">
    <source>
        <dbReference type="EMBL" id="MDT0552961.1"/>
    </source>
</evidence>
<accession>A0ABU2Y458</accession>
<proteinExistence type="predicted"/>
<dbReference type="Proteomes" id="UP001252186">
    <property type="component" value="Unassembled WGS sequence"/>
</dbReference>
<evidence type="ECO:0000259" key="2">
    <source>
        <dbReference type="Pfam" id="PF05036"/>
    </source>
</evidence>
<protein>
    <submittedName>
        <fullName evidence="3">SPOR domain-containing protein</fullName>
    </submittedName>
</protein>
<evidence type="ECO:0000256" key="1">
    <source>
        <dbReference type="SAM" id="SignalP"/>
    </source>
</evidence>
<reference evidence="3 4" key="1">
    <citation type="submission" date="2023-09" db="EMBL/GenBank/DDBJ databases">
        <authorList>
            <person name="Rey-Velasco X."/>
        </authorList>
    </citation>
    <scope>NUCLEOTIDE SEQUENCE [LARGE SCALE GENOMIC DNA]</scope>
    <source>
        <strain evidence="3 4">P050</strain>
    </source>
</reference>
<gene>
    <name evidence="3" type="ORF">RM519_06870</name>
</gene>
<keyword evidence="4" id="KW-1185">Reference proteome</keyword>
<dbReference type="RefSeq" id="WP_311592924.1">
    <property type="nucleotide sequence ID" value="NZ_JAVRHV010000002.1"/>
</dbReference>
<feature type="chain" id="PRO_5045213310" evidence="1">
    <location>
        <begin position="24"/>
        <end position="121"/>
    </location>
</feature>
<keyword evidence="1" id="KW-0732">Signal</keyword>
<evidence type="ECO:0000313" key="4">
    <source>
        <dbReference type="Proteomes" id="UP001252186"/>
    </source>
</evidence>
<feature type="signal peptide" evidence="1">
    <location>
        <begin position="1"/>
        <end position="23"/>
    </location>
</feature>
<dbReference type="EMBL" id="JAVRHV010000002">
    <property type="protein sequence ID" value="MDT0552961.1"/>
    <property type="molecule type" value="Genomic_DNA"/>
</dbReference>
<organism evidence="3 4">
    <name type="scientific">Urechidicola vernalis</name>
    <dbReference type="NCBI Taxonomy" id="3075600"/>
    <lineage>
        <taxon>Bacteria</taxon>
        <taxon>Pseudomonadati</taxon>
        <taxon>Bacteroidota</taxon>
        <taxon>Flavobacteriia</taxon>
        <taxon>Flavobacteriales</taxon>
        <taxon>Flavobacteriaceae</taxon>
        <taxon>Urechidicola</taxon>
    </lineage>
</organism>
<name>A0ABU2Y458_9FLAO</name>